<keyword evidence="2" id="KW-0732">Signal</keyword>
<reference evidence="3 4" key="1">
    <citation type="submission" date="2021-01" db="EMBL/GenBank/DDBJ databases">
        <title>Whole genome shotgun sequence of Actinoplanes durhamensis NBRC 14914.</title>
        <authorList>
            <person name="Komaki H."/>
            <person name="Tamura T."/>
        </authorList>
    </citation>
    <scope>NUCLEOTIDE SEQUENCE [LARGE SCALE GENOMIC DNA]</scope>
    <source>
        <strain evidence="3 4">NBRC 14914</strain>
    </source>
</reference>
<keyword evidence="4" id="KW-1185">Reference proteome</keyword>
<dbReference type="Proteomes" id="UP000637628">
    <property type="component" value="Unassembled WGS sequence"/>
</dbReference>
<evidence type="ECO:0000313" key="4">
    <source>
        <dbReference type="Proteomes" id="UP000637628"/>
    </source>
</evidence>
<feature type="chain" id="PRO_5045512805" evidence="2">
    <location>
        <begin position="25"/>
        <end position="132"/>
    </location>
</feature>
<protein>
    <submittedName>
        <fullName evidence="3">Uncharacterized protein</fullName>
    </submittedName>
</protein>
<organism evidence="3 4">
    <name type="scientific">Paractinoplanes durhamensis</name>
    <dbReference type="NCBI Taxonomy" id="113563"/>
    <lineage>
        <taxon>Bacteria</taxon>
        <taxon>Bacillati</taxon>
        <taxon>Actinomycetota</taxon>
        <taxon>Actinomycetes</taxon>
        <taxon>Micromonosporales</taxon>
        <taxon>Micromonosporaceae</taxon>
        <taxon>Paractinoplanes</taxon>
    </lineage>
</organism>
<dbReference type="EMBL" id="BOML01000010">
    <property type="protein sequence ID" value="GID99784.1"/>
    <property type="molecule type" value="Genomic_DNA"/>
</dbReference>
<evidence type="ECO:0000256" key="2">
    <source>
        <dbReference type="SAM" id="SignalP"/>
    </source>
</evidence>
<sequence>MSKTILAAAVTAGALLLPASAAQAATGHHPCDGPGFGSGAFFGDTGFGDTDFFDDDEDDFPFFDDDDDVPFFGDDTHTTVVVVQVPAKTHHHKPKPKPSDDASDNGADAGYDKPANNADDNGNGDDGYKKGA</sequence>
<accession>A0ABQ3YQH0</accession>
<proteinExistence type="predicted"/>
<evidence type="ECO:0000313" key="3">
    <source>
        <dbReference type="EMBL" id="GID99784.1"/>
    </source>
</evidence>
<dbReference type="RefSeq" id="WP_203725441.1">
    <property type="nucleotide sequence ID" value="NZ_BAAATX010000032.1"/>
</dbReference>
<evidence type="ECO:0000256" key="1">
    <source>
        <dbReference type="SAM" id="MobiDB-lite"/>
    </source>
</evidence>
<comment type="caution">
    <text evidence="3">The sequence shown here is derived from an EMBL/GenBank/DDBJ whole genome shotgun (WGS) entry which is preliminary data.</text>
</comment>
<feature type="compositionally biased region" description="Low complexity" evidence="1">
    <location>
        <begin position="104"/>
        <end position="121"/>
    </location>
</feature>
<feature type="region of interest" description="Disordered" evidence="1">
    <location>
        <begin position="84"/>
        <end position="132"/>
    </location>
</feature>
<name>A0ABQ3YQH0_9ACTN</name>
<feature type="signal peptide" evidence="2">
    <location>
        <begin position="1"/>
        <end position="24"/>
    </location>
</feature>
<gene>
    <name evidence="3" type="ORF">Adu01nite_11350</name>
</gene>